<comment type="caution">
    <text evidence="2">The sequence shown here is derived from an EMBL/GenBank/DDBJ whole genome shotgun (WGS) entry which is preliminary data.</text>
</comment>
<name>A0A4Y2EI21_ARAVE</name>
<keyword evidence="3" id="KW-1185">Reference proteome</keyword>
<evidence type="ECO:0000313" key="3">
    <source>
        <dbReference type="Proteomes" id="UP000499080"/>
    </source>
</evidence>
<evidence type="ECO:0000256" key="1">
    <source>
        <dbReference type="SAM" id="Phobius"/>
    </source>
</evidence>
<reference evidence="2 3" key="1">
    <citation type="journal article" date="2019" name="Sci. Rep.">
        <title>Orb-weaving spider Araneus ventricosus genome elucidates the spidroin gene catalogue.</title>
        <authorList>
            <person name="Kono N."/>
            <person name="Nakamura H."/>
            <person name="Ohtoshi R."/>
            <person name="Moran D.A.P."/>
            <person name="Shinohara A."/>
            <person name="Yoshida Y."/>
            <person name="Fujiwara M."/>
            <person name="Mori M."/>
            <person name="Tomita M."/>
            <person name="Arakawa K."/>
        </authorList>
    </citation>
    <scope>NUCLEOTIDE SEQUENCE [LARGE SCALE GENOMIC DNA]</scope>
</reference>
<protein>
    <submittedName>
        <fullName evidence="2">Uncharacterized protein</fullName>
    </submittedName>
</protein>
<accession>A0A4Y2EI21</accession>
<gene>
    <name evidence="2" type="ORF">AVEN_177993_1</name>
</gene>
<keyword evidence="1" id="KW-1133">Transmembrane helix</keyword>
<dbReference type="Proteomes" id="UP000499080">
    <property type="component" value="Unassembled WGS sequence"/>
</dbReference>
<proteinExistence type="predicted"/>
<dbReference type="EMBL" id="BGPR01000619">
    <property type="protein sequence ID" value="GBM28780.1"/>
    <property type="molecule type" value="Genomic_DNA"/>
</dbReference>
<organism evidence="2 3">
    <name type="scientific">Araneus ventricosus</name>
    <name type="common">Orbweaver spider</name>
    <name type="synonym">Epeira ventricosa</name>
    <dbReference type="NCBI Taxonomy" id="182803"/>
    <lineage>
        <taxon>Eukaryota</taxon>
        <taxon>Metazoa</taxon>
        <taxon>Ecdysozoa</taxon>
        <taxon>Arthropoda</taxon>
        <taxon>Chelicerata</taxon>
        <taxon>Arachnida</taxon>
        <taxon>Araneae</taxon>
        <taxon>Araneomorphae</taxon>
        <taxon>Entelegynae</taxon>
        <taxon>Araneoidea</taxon>
        <taxon>Araneidae</taxon>
        <taxon>Araneus</taxon>
    </lineage>
</organism>
<evidence type="ECO:0000313" key="2">
    <source>
        <dbReference type="EMBL" id="GBM28780.1"/>
    </source>
</evidence>
<feature type="transmembrane region" description="Helical" evidence="1">
    <location>
        <begin position="12"/>
        <end position="32"/>
    </location>
</feature>
<dbReference type="AlphaFoldDB" id="A0A4Y2EI21"/>
<sequence length="127" mass="14727">MWSVRFLPLYYHLYLLFVAHHAGLCFEVIWLMSHELMDNGDGEDSRMGGVTISMELWWRSGMISASGRRVPGSKHDSIENPPCMWAFLQLNCIVGQTFSHWRDAYIPPQLSYSLGLRKEPGEEDKHR</sequence>
<keyword evidence="1" id="KW-0472">Membrane</keyword>
<keyword evidence="1" id="KW-0812">Transmembrane</keyword>